<comment type="caution">
    <text evidence="2">The sequence shown here is derived from an EMBL/GenBank/DDBJ whole genome shotgun (WGS) entry which is preliminary data.</text>
</comment>
<feature type="non-terminal residue" evidence="2">
    <location>
        <position position="121"/>
    </location>
</feature>
<dbReference type="InterPro" id="IPR036005">
    <property type="entry name" value="Creatinase/aminopeptidase-like"/>
</dbReference>
<evidence type="ECO:0000313" key="3">
    <source>
        <dbReference type="Proteomes" id="UP000231474"/>
    </source>
</evidence>
<dbReference type="SUPFAM" id="SSF55920">
    <property type="entry name" value="Creatinase/aminopeptidase"/>
    <property type="match status" value="1"/>
</dbReference>
<gene>
    <name evidence="2" type="ORF">COU95_02255</name>
</gene>
<dbReference type="PRINTS" id="PR00599">
    <property type="entry name" value="MAPEPTIDASE"/>
</dbReference>
<evidence type="ECO:0000313" key="2">
    <source>
        <dbReference type="EMBL" id="PJE67457.1"/>
    </source>
</evidence>
<dbReference type="GO" id="GO:0005829">
    <property type="term" value="C:cytosol"/>
    <property type="evidence" value="ECO:0007669"/>
    <property type="project" value="TreeGrafter"/>
</dbReference>
<name>A0A2M8L3K3_9BACT</name>
<dbReference type="Proteomes" id="UP000231474">
    <property type="component" value="Unassembled WGS sequence"/>
</dbReference>
<feature type="domain" description="Peptidase M24" evidence="1">
    <location>
        <begin position="13"/>
        <end position="114"/>
    </location>
</feature>
<proteinExistence type="predicted"/>
<dbReference type="PANTHER" id="PTHR43330:SF27">
    <property type="entry name" value="METHIONINE AMINOPEPTIDASE"/>
    <property type="match status" value="1"/>
</dbReference>
<accession>A0A2M8L3K3</accession>
<sequence length="121" mass="13494">MIPIKTKEEIEVMIEGGRRLARVFDQVLKEVKPGVETKRLDELGEALIKKEKGKPSFKMVPGYHWSTCINVNQGVVHGIPGGYRLKEGDLLSFDAGIFYQGFHTDKAETILVQRAKGPARG</sequence>
<organism evidence="2 3">
    <name type="scientific">Candidatus Shapirobacteria bacterium CG10_big_fil_rev_8_21_14_0_10_40_9</name>
    <dbReference type="NCBI Taxonomy" id="1974888"/>
    <lineage>
        <taxon>Bacteria</taxon>
        <taxon>Candidatus Shapironibacteriota</taxon>
    </lineage>
</organism>
<dbReference type="InterPro" id="IPR001714">
    <property type="entry name" value="Pept_M24_MAP"/>
</dbReference>
<keyword evidence="2" id="KW-0031">Aminopeptidase</keyword>
<dbReference type="GO" id="GO:0070006">
    <property type="term" value="F:metalloaminopeptidase activity"/>
    <property type="evidence" value="ECO:0007669"/>
    <property type="project" value="TreeGrafter"/>
</dbReference>
<dbReference type="AlphaFoldDB" id="A0A2M8L3K3"/>
<dbReference type="EMBL" id="PFEK01000045">
    <property type="protein sequence ID" value="PJE67457.1"/>
    <property type="molecule type" value="Genomic_DNA"/>
</dbReference>
<keyword evidence="2" id="KW-0645">Protease</keyword>
<dbReference type="PANTHER" id="PTHR43330">
    <property type="entry name" value="METHIONINE AMINOPEPTIDASE"/>
    <property type="match status" value="1"/>
</dbReference>
<dbReference type="InterPro" id="IPR000994">
    <property type="entry name" value="Pept_M24"/>
</dbReference>
<reference evidence="3" key="1">
    <citation type="submission" date="2017-09" db="EMBL/GenBank/DDBJ databases">
        <title>Depth-based differentiation of microbial function through sediment-hosted aquifers and enrichment of novel symbionts in the deep terrestrial subsurface.</title>
        <authorList>
            <person name="Probst A.J."/>
            <person name="Ladd B."/>
            <person name="Jarett J.K."/>
            <person name="Geller-Mcgrath D.E."/>
            <person name="Sieber C.M.K."/>
            <person name="Emerson J.B."/>
            <person name="Anantharaman K."/>
            <person name="Thomas B.C."/>
            <person name="Malmstrom R."/>
            <person name="Stieglmeier M."/>
            <person name="Klingl A."/>
            <person name="Woyke T."/>
            <person name="Ryan C.M."/>
            <person name="Banfield J.F."/>
        </authorList>
    </citation>
    <scope>NUCLEOTIDE SEQUENCE [LARGE SCALE GENOMIC DNA]</scope>
</reference>
<keyword evidence="2" id="KW-0378">Hydrolase</keyword>
<evidence type="ECO:0000259" key="1">
    <source>
        <dbReference type="Pfam" id="PF00557"/>
    </source>
</evidence>
<protein>
    <submittedName>
        <fullName evidence="2">Type I methionyl aminopeptidase</fullName>
    </submittedName>
</protein>
<dbReference type="Pfam" id="PF00557">
    <property type="entry name" value="Peptidase_M24"/>
    <property type="match status" value="1"/>
</dbReference>
<dbReference type="Gene3D" id="3.90.230.10">
    <property type="entry name" value="Creatinase/methionine aminopeptidase superfamily"/>
    <property type="match status" value="1"/>
</dbReference>